<evidence type="ECO:0000259" key="3">
    <source>
        <dbReference type="Pfam" id="PF00425"/>
    </source>
</evidence>
<dbReference type="SUPFAM" id="SSF56322">
    <property type="entry name" value="ADC synthase"/>
    <property type="match status" value="1"/>
</dbReference>
<dbReference type="InterPro" id="IPR017926">
    <property type="entry name" value="GATASE"/>
</dbReference>
<dbReference type="SUPFAM" id="SSF52317">
    <property type="entry name" value="Class I glutamine amidotransferase-like"/>
    <property type="match status" value="1"/>
</dbReference>
<feature type="region of interest" description="Disordered" evidence="1">
    <location>
        <begin position="341"/>
        <end position="370"/>
    </location>
</feature>
<dbReference type="InterPro" id="IPR010117">
    <property type="entry name" value="PabB_fungal"/>
</dbReference>
<feature type="domain" description="Glutamine amidotransferase" evidence="2">
    <location>
        <begin position="1"/>
        <end position="30"/>
    </location>
</feature>
<evidence type="ECO:0000256" key="1">
    <source>
        <dbReference type="SAM" id="MobiDB-lite"/>
    </source>
</evidence>
<dbReference type="InterPro" id="IPR015890">
    <property type="entry name" value="Chorismate_C"/>
</dbReference>
<evidence type="ECO:0000313" key="6">
    <source>
        <dbReference type="Proteomes" id="UP001239445"/>
    </source>
</evidence>
<dbReference type="GO" id="GO:0000162">
    <property type="term" value="P:L-tryptophan biosynthetic process"/>
    <property type="evidence" value="ECO:0007669"/>
    <property type="project" value="TreeGrafter"/>
</dbReference>
<dbReference type="EMBL" id="MU839827">
    <property type="protein sequence ID" value="KAK1760758.1"/>
    <property type="molecule type" value="Genomic_DNA"/>
</dbReference>
<evidence type="ECO:0000313" key="5">
    <source>
        <dbReference type="EMBL" id="KAK1760758.1"/>
    </source>
</evidence>
<dbReference type="PROSITE" id="PS51273">
    <property type="entry name" value="GATASE_TYPE_1"/>
    <property type="match status" value="1"/>
</dbReference>
<sequence>MAMRHRTRPFWGVQYHPESVCTEDEGNQVIVNWFEAARRWNDERGRVVVDDGRAVAGAATRASLLSMLPVTVGRKGYPALRSVTVSMPRGMQVPDVVEAVDGAGGERIILDSANAAAAEARGDVRGRFSIIATGLEEAPRIEHHTGDDYAILRVKRVRGVAVDMAHRITLTGDRGIWSLLAEYHEARHVEPSEVASDSPFIGGFMGYITYEQGLHDVGVPLSLSRTHHRPDVCLAWVTRSLVIDHLLGVVHIQHLLSREDETDSWVERTAARLLASTNLAPTKKDLVKYPASLKPRRPSSHKISIQTPSTQEYEAKVTACQEFIAAGDSYELCLTDQTHITRPRSDSSSVPRTRRRRKSSSSSSSLSSPSSWSLFKTLRARQPAPFASYVRLGPATLVSASPERFLQYDTAGTCSMRPMKGTVRKSEAVATLRDAERILHVPKEEAENLMIVDLVRHDLHGICGAGRVTVPRLLAVEEYQSVFQMITVVEGRLASSSSGGENTKYTGLDVLAASLPPGSMTGAPKKRSCEILRQIEGGRERGMYSGVVGYMCATGRGDWSVTIRSLFRWDDEVAADVSAVNAEGEDETEKEVWHIGAGGAVTILSTAEGERDEMFTKLAGPLRVFAD</sequence>
<feature type="domain" description="Anthranilate synthase component I N-terminal" evidence="4">
    <location>
        <begin position="98"/>
        <end position="246"/>
    </location>
</feature>
<feature type="compositionally biased region" description="Low complexity" evidence="1">
    <location>
        <begin position="360"/>
        <end position="370"/>
    </location>
</feature>
<dbReference type="GO" id="GO:0005737">
    <property type="term" value="C:cytoplasm"/>
    <property type="evidence" value="ECO:0007669"/>
    <property type="project" value="TreeGrafter"/>
</dbReference>
<name>A0AAJ0BP22_9PEZI</name>
<accession>A0AAJ0BP22</accession>
<dbReference type="Gene3D" id="3.60.120.10">
    <property type="entry name" value="Anthranilate synthase"/>
    <property type="match status" value="1"/>
</dbReference>
<dbReference type="Pfam" id="PF00425">
    <property type="entry name" value="Chorismate_bind"/>
    <property type="match status" value="1"/>
</dbReference>
<dbReference type="PANTHER" id="PTHR11236:SF18">
    <property type="entry name" value="AMINODEOXYCHORISMATE SYNTHASE"/>
    <property type="match status" value="1"/>
</dbReference>
<feature type="domain" description="Chorismate-utilising enzyme C-terminal" evidence="3">
    <location>
        <begin position="310"/>
        <end position="617"/>
    </location>
</feature>
<dbReference type="PANTHER" id="PTHR11236">
    <property type="entry name" value="AMINOBENZOATE/ANTHRANILATE SYNTHASE"/>
    <property type="match status" value="1"/>
</dbReference>
<evidence type="ECO:0000259" key="2">
    <source>
        <dbReference type="Pfam" id="PF00117"/>
    </source>
</evidence>
<protein>
    <submittedName>
        <fullName evidence="5">ADC synthase</fullName>
    </submittedName>
</protein>
<proteinExistence type="predicted"/>
<dbReference type="GO" id="GO:0046820">
    <property type="term" value="F:4-amino-4-deoxychorismate synthase activity"/>
    <property type="evidence" value="ECO:0007669"/>
    <property type="project" value="TreeGrafter"/>
</dbReference>
<dbReference type="Gene3D" id="3.40.50.880">
    <property type="match status" value="1"/>
</dbReference>
<feature type="region of interest" description="Disordered" evidence="1">
    <location>
        <begin position="288"/>
        <end position="308"/>
    </location>
</feature>
<reference evidence="5" key="1">
    <citation type="submission" date="2023-06" db="EMBL/GenBank/DDBJ databases">
        <title>Genome-scale phylogeny and comparative genomics of the fungal order Sordariales.</title>
        <authorList>
            <consortium name="Lawrence Berkeley National Laboratory"/>
            <person name="Hensen N."/>
            <person name="Bonometti L."/>
            <person name="Westerberg I."/>
            <person name="Brannstrom I.O."/>
            <person name="Guillou S."/>
            <person name="Cros-Aarteil S."/>
            <person name="Calhoun S."/>
            <person name="Haridas S."/>
            <person name="Kuo A."/>
            <person name="Mondo S."/>
            <person name="Pangilinan J."/>
            <person name="Riley R."/>
            <person name="Labutti K."/>
            <person name="Andreopoulos B."/>
            <person name="Lipzen A."/>
            <person name="Chen C."/>
            <person name="Yanf M."/>
            <person name="Daum C."/>
            <person name="Ng V."/>
            <person name="Clum A."/>
            <person name="Steindorff A."/>
            <person name="Ohm R."/>
            <person name="Martin F."/>
            <person name="Silar P."/>
            <person name="Natvig D."/>
            <person name="Lalanne C."/>
            <person name="Gautier V."/>
            <person name="Ament-Velasquez S.L."/>
            <person name="Kruys A."/>
            <person name="Hutchinson M.I."/>
            <person name="Powell A.J."/>
            <person name="Barry K."/>
            <person name="Miller A.N."/>
            <person name="Grigoriev I.V."/>
            <person name="Debuchy R."/>
            <person name="Gladieux P."/>
            <person name="Thoren M.H."/>
            <person name="Johannesson H."/>
        </authorList>
    </citation>
    <scope>NUCLEOTIDE SEQUENCE</scope>
    <source>
        <strain evidence="5">PSN4</strain>
    </source>
</reference>
<dbReference type="GO" id="GO:0008153">
    <property type="term" value="P:4-aminobenzoate biosynthetic process"/>
    <property type="evidence" value="ECO:0007669"/>
    <property type="project" value="TreeGrafter"/>
</dbReference>
<dbReference type="InterPro" id="IPR005801">
    <property type="entry name" value="ADC_synthase"/>
</dbReference>
<dbReference type="InterPro" id="IPR029062">
    <property type="entry name" value="Class_I_gatase-like"/>
</dbReference>
<dbReference type="InterPro" id="IPR006805">
    <property type="entry name" value="Anth_synth_I_N"/>
</dbReference>
<dbReference type="InterPro" id="IPR019999">
    <property type="entry name" value="Anth_synth_I-like"/>
</dbReference>
<evidence type="ECO:0000259" key="4">
    <source>
        <dbReference type="Pfam" id="PF04715"/>
    </source>
</evidence>
<dbReference type="Pfam" id="PF04715">
    <property type="entry name" value="Anth_synt_I_N"/>
    <property type="match status" value="1"/>
</dbReference>
<gene>
    <name evidence="5" type="ORF">QBC47DRAFT_368132</name>
</gene>
<dbReference type="NCBIfam" id="TIGR01823">
    <property type="entry name" value="PabB-fungal"/>
    <property type="match status" value="1"/>
</dbReference>
<dbReference type="Proteomes" id="UP001239445">
    <property type="component" value="Unassembled WGS sequence"/>
</dbReference>
<keyword evidence="6" id="KW-1185">Reference proteome</keyword>
<dbReference type="Pfam" id="PF00117">
    <property type="entry name" value="GATase"/>
    <property type="match status" value="1"/>
</dbReference>
<organism evidence="5 6">
    <name type="scientific">Echria macrotheca</name>
    <dbReference type="NCBI Taxonomy" id="438768"/>
    <lineage>
        <taxon>Eukaryota</taxon>
        <taxon>Fungi</taxon>
        <taxon>Dikarya</taxon>
        <taxon>Ascomycota</taxon>
        <taxon>Pezizomycotina</taxon>
        <taxon>Sordariomycetes</taxon>
        <taxon>Sordariomycetidae</taxon>
        <taxon>Sordariales</taxon>
        <taxon>Schizotheciaceae</taxon>
        <taxon>Echria</taxon>
    </lineage>
</organism>
<comment type="caution">
    <text evidence="5">The sequence shown here is derived from an EMBL/GenBank/DDBJ whole genome shotgun (WGS) entry which is preliminary data.</text>
</comment>
<dbReference type="AlphaFoldDB" id="A0AAJ0BP22"/>